<dbReference type="AlphaFoldDB" id="A0AA39Y847"/>
<reference evidence="1" key="1">
    <citation type="submission" date="2023-06" db="EMBL/GenBank/DDBJ databases">
        <title>Multi-omics analyses reveal the molecular pathogenesis toolkit of Lasiodiplodia hormozganensis, a cross-kingdom pathogen.</title>
        <authorList>
            <person name="Felix C."/>
            <person name="Meneses R."/>
            <person name="Goncalves M.F.M."/>
            <person name="Tilleman L."/>
            <person name="Duarte A.S."/>
            <person name="Jorrin-Novo J.V."/>
            <person name="Van De Peer Y."/>
            <person name="Deforce D."/>
            <person name="Van Nieuwerburgh F."/>
            <person name="Esteves A.C."/>
            <person name="Alves A."/>
        </authorList>
    </citation>
    <scope>NUCLEOTIDE SEQUENCE</scope>
    <source>
        <strain evidence="1">CBS 339.90</strain>
    </source>
</reference>
<protein>
    <submittedName>
        <fullName evidence="1">Uncharacterized protein</fullName>
    </submittedName>
</protein>
<proteinExistence type="predicted"/>
<evidence type="ECO:0000313" key="2">
    <source>
        <dbReference type="Proteomes" id="UP001175001"/>
    </source>
</evidence>
<dbReference type="Proteomes" id="UP001175001">
    <property type="component" value="Unassembled WGS sequence"/>
</dbReference>
<sequence length="161" mass="18756">MATDWLALEPIRDPPRDEESQMVLQTIESYIHGAGDDDMREVRLRWRTVSQFVRDAGFYIIRDQRDRPQAEANETQTDVLKVPYRDRTGPLTGFGFSDVWRFENVFIYFDLYHAIGTKASDEYEHYKDENGGGGIRGVRPGYFGGLDIDWLRDVFKGQPRK</sequence>
<organism evidence="1 2">
    <name type="scientific">Lasiodiplodia hormozganensis</name>
    <dbReference type="NCBI Taxonomy" id="869390"/>
    <lineage>
        <taxon>Eukaryota</taxon>
        <taxon>Fungi</taxon>
        <taxon>Dikarya</taxon>
        <taxon>Ascomycota</taxon>
        <taxon>Pezizomycotina</taxon>
        <taxon>Dothideomycetes</taxon>
        <taxon>Dothideomycetes incertae sedis</taxon>
        <taxon>Botryosphaeriales</taxon>
        <taxon>Botryosphaeriaceae</taxon>
        <taxon>Lasiodiplodia</taxon>
    </lineage>
</organism>
<comment type="caution">
    <text evidence="1">The sequence shown here is derived from an EMBL/GenBank/DDBJ whole genome shotgun (WGS) entry which is preliminary data.</text>
</comment>
<gene>
    <name evidence="1" type="ORF">DIS24_g7394</name>
</gene>
<name>A0AA39Y847_9PEZI</name>
<evidence type="ECO:0000313" key="1">
    <source>
        <dbReference type="EMBL" id="KAK0647789.1"/>
    </source>
</evidence>
<accession>A0AA39Y847</accession>
<dbReference type="EMBL" id="JAUJDW010000044">
    <property type="protein sequence ID" value="KAK0647789.1"/>
    <property type="molecule type" value="Genomic_DNA"/>
</dbReference>
<keyword evidence="2" id="KW-1185">Reference proteome</keyword>